<keyword evidence="1" id="KW-0175">Coiled coil</keyword>
<protein>
    <submittedName>
        <fullName evidence="3">Uncharacterized protein</fullName>
    </submittedName>
</protein>
<reference evidence="3" key="1">
    <citation type="submission" date="2023-04" db="EMBL/GenBank/DDBJ databases">
        <title>Draft genome sequences of Lactobacillus delbrueckii subsp. bulgaricus ME-900 and ME-901 with improved acid tolerance.</title>
        <authorList>
            <person name="Ishida T."/>
            <person name="Yamamoto E."/>
            <person name="Koizumi A."/>
            <person name="Fujiwara S."/>
            <person name="Makino S."/>
            <person name="Kano H."/>
            <person name="Kimura K."/>
        </authorList>
    </citation>
    <scope>NUCLEOTIDE SEQUENCE</scope>
    <source>
        <strain evidence="3">ME-900</strain>
    </source>
</reference>
<proteinExistence type="predicted"/>
<sequence>MKEKNWLTWLTVLALLVGFAAMGASVWLSAQAAKQTQRNSQLAGQLYQASRTKSQEASNIKKRLDKLASDNSSLKKKNSRLAKENQALKQANQDLPAASAAAGLNVWETEEKGGKLQLKIDNQTGQAVSDLLVLAVAANGRITLNSLPSYFPVGGVKPRYFYRKKVAIGGTEGSLTGAYAGSDMVCLFADASGVYWFKGNRGQIEKIGSQAHFKKLLRQISLNKLEESPLPVKKMKTEKKKTSKKKKRRKLNRAKKEPQPAVGTPL</sequence>
<gene>
    <name evidence="3" type="ORF">ME0900_15950</name>
</gene>
<accession>A0AAV5PIX2</accession>
<name>A0AAV5PIX2_LACDE</name>
<feature type="compositionally biased region" description="Basic residues" evidence="2">
    <location>
        <begin position="233"/>
        <end position="253"/>
    </location>
</feature>
<dbReference type="AlphaFoldDB" id="A0AAV5PIX2"/>
<feature type="coiled-coil region" evidence="1">
    <location>
        <begin position="57"/>
        <end position="94"/>
    </location>
</feature>
<evidence type="ECO:0000313" key="3">
    <source>
        <dbReference type="EMBL" id="GMB87221.1"/>
    </source>
</evidence>
<dbReference type="Proteomes" id="UP001165243">
    <property type="component" value="Unassembled WGS sequence"/>
</dbReference>
<dbReference type="EMBL" id="BSWK01000028">
    <property type="protein sequence ID" value="GMB87221.1"/>
    <property type="molecule type" value="Genomic_DNA"/>
</dbReference>
<evidence type="ECO:0000313" key="4">
    <source>
        <dbReference type="Proteomes" id="UP001165243"/>
    </source>
</evidence>
<dbReference type="RefSeq" id="WP_231106801.1">
    <property type="nucleotide sequence ID" value="NZ_BSWJ01000037.1"/>
</dbReference>
<organism evidence="3 4">
    <name type="scientific">Lactobacillus delbrueckii subsp. bulgaricus</name>
    <dbReference type="NCBI Taxonomy" id="1585"/>
    <lineage>
        <taxon>Bacteria</taxon>
        <taxon>Bacillati</taxon>
        <taxon>Bacillota</taxon>
        <taxon>Bacilli</taxon>
        <taxon>Lactobacillales</taxon>
        <taxon>Lactobacillaceae</taxon>
        <taxon>Lactobacillus</taxon>
    </lineage>
</organism>
<evidence type="ECO:0000256" key="1">
    <source>
        <dbReference type="SAM" id="Coils"/>
    </source>
</evidence>
<comment type="caution">
    <text evidence="3">The sequence shown here is derived from an EMBL/GenBank/DDBJ whole genome shotgun (WGS) entry which is preliminary data.</text>
</comment>
<evidence type="ECO:0000256" key="2">
    <source>
        <dbReference type="SAM" id="MobiDB-lite"/>
    </source>
</evidence>
<feature type="region of interest" description="Disordered" evidence="2">
    <location>
        <begin position="228"/>
        <end position="266"/>
    </location>
</feature>